<comment type="caution">
    <text evidence="2">The sequence shown here is derived from an EMBL/GenBank/DDBJ whole genome shotgun (WGS) entry which is preliminary data.</text>
</comment>
<evidence type="ECO:0000313" key="2">
    <source>
        <dbReference type="EMBL" id="KAG8390823.1"/>
    </source>
</evidence>
<dbReference type="InterPro" id="IPR025558">
    <property type="entry name" value="DUF4283"/>
</dbReference>
<dbReference type="PANTHER" id="PTHR31286:SF179">
    <property type="entry name" value="RNASE H TYPE-1 DOMAIN-CONTAINING PROTEIN"/>
    <property type="match status" value="1"/>
</dbReference>
<dbReference type="Proteomes" id="UP000826271">
    <property type="component" value="Unassembled WGS sequence"/>
</dbReference>
<dbReference type="EMBL" id="WHWC01000001">
    <property type="protein sequence ID" value="KAG8390823.1"/>
    <property type="molecule type" value="Genomic_DNA"/>
</dbReference>
<gene>
    <name evidence="2" type="ORF">BUALT_Bualt01G0123600</name>
</gene>
<name>A0AAV6Y8W2_9LAMI</name>
<dbReference type="InterPro" id="IPR040256">
    <property type="entry name" value="At4g02000-like"/>
</dbReference>
<feature type="domain" description="DUF4283" evidence="1">
    <location>
        <begin position="45"/>
        <end position="125"/>
    </location>
</feature>
<reference evidence="2" key="1">
    <citation type="submission" date="2019-10" db="EMBL/GenBank/DDBJ databases">
        <authorList>
            <person name="Zhang R."/>
            <person name="Pan Y."/>
            <person name="Wang J."/>
            <person name="Ma R."/>
            <person name="Yu S."/>
        </authorList>
    </citation>
    <scope>NUCLEOTIDE SEQUENCE</scope>
    <source>
        <strain evidence="2">LA-IB0</strain>
        <tissue evidence="2">Leaf</tissue>
    </source>
</reference>
<dbReference type="Pfam" id="PF14111">
    <property type="entry name" value="DUF4283"/>
    <property type="match status" value="1"/>
</dbReference>
<protein>
    <recommendedName>
        <fullName evidence="1">DUF4283 domain-containing protein</fullName>
    </recommendedName>
</protein>
<dbReference type="PANTHER" id="PTHR31286">
    <property type="entry name" value="GLYCINE-RICH CELL WALL STRUCTURAL PROTEIN 1.8-LIKE"/>
    <property type="match status" value="1"/>
</dbReference>
<sequence length="317" mass="36631">MAARSAMKAFIQGIDSKVIGTSAILNGRKTIFLSKDEDDFAAAPFQYSLVGKFSHGYPTMTRLHAKFAALGLNKDFKVGVLDHKHVWIRLFDPNDYARVWMKQMWYFDGFSMRVLKWISEFDPKEESPIMPIWIKIFGLRPHWFHRQFLYHVVSLIGKPLKLDEATTKIENPVVARVCVELNVLERLQQDIPIQINGKTCYLKVQYEAIPEYCKICRHRGHSVAACYVQNNIQDDAIHKVEIKEFKENFDSESSEPDDEQRLILRPAVMAPSNGGVLIDSGENNVTEEPWQEVKFKNHRRTVSLGDDHRSEILRIIL</sequence>
<evidence type="ECO:0000313" key="3">
    <source>
        <dbReference type="Proteomes" id="UP000826271"/>
    </source>
</evidence>
<organism evidence="2 3">
    <name type="scientific">Buddleja alternifolia</name>
    <dbReference type="NCBI Taxonomy" id="168488"/>
    <lineage>
        <taxon>Eukaryota</taxon>
        <taxon>Viridiplantae</taxon>
        <taxon>Streptophyta</taxon>
        <taxon>Embryophyta</taxon>
        <taxon>Tracheophyta</taxon>
        <taxon>Spermatophyta</taxon>
        <taxon>Magnoliopsida</taxon>
        <taxon>eudicotyledons</taxon>
        <taxon>Gunneridae</taxon>
        <taxon>Pentapetalae</taxon>
        <taxon>asterids</taxon>
        <taxon>lamiids</taxon>
        <taxon>Lamiales</taxon>
        <taxon>Scrophulariaceae</taxon>
        <taxon>Buddlejeae</taxon>
        <taxon>Buddleja</taxon>
    </lineage>
</organism>
<dbReference type="AlphaFoldDB" id="A0AAV6Y8W2"/>
<keyword evidence="3" id="KW-1185">Reference proteome</keyword>
<accession>A0AAV6Y8W2</accession>
<evidence type="ECO:0000259" key="1">
    <source>
        <dbReference type="Pfam" id="PF14111"/>
    </source>
</evidence>
<proteinExistence type="predicted"/>